<dbReference type="EMBL" id="CP002770">
    <property type="protein sequence ID" value="AEG16506.1"/>
    <property type="molecule type" value="Genomic_DNA"/>
</dbReference>
<name>A0AAU8PFT6_DESK7</name>
<dbReference type="InterPro" id="IPR012337">
    <property type="entry name" value="RNaseH-like_sf"/>
</dbReference>
<dbReference type="NCBIfam" id="NF033546">
    <property type="entry name" value="transpos_IS21"/>
    <property type="match status" value="1"/>
</dbReference>
<reference evidence="3" key="2">
    <citation type="submission" date="2011-05" db="EMBL/GenBank/DDBJ databases">
        <title>Complete sequence of Desulfotomaculum kuznetsovii DSM 6115.</title>
        <authorList>
            <consortium name="US DOE Joint Genome Institute"/>
            <person name="Lucas S."/>
            <person name="Han J."/>
            <person name="Lapidus A."/>
            <person name="Cheng J.-F."/>
            <person name="Goodwin L."/>
            <person name="Pitluck S."/>
            <person name="Peters L."/>
            <person name="Mikhailova N."/>
            <person name="Lu M."/>
            <person name="Saunders E."/>
            <person name="Han C."/>
            <person name="Tapia R."/>
            <person name="Land M."/>
            <person name="Hauser L."/>
            <person name="Kyrpides N."/>
            <person name="Ivanova N."/>
            <person name="Pagani I."/>
            <person name="Nazina T."/>
            <person name="Ivanova A."/>
            <person name="Parshina S."/>
            <person name="Kuever J."/>
            <person name="Muyzer G."/>
            <person name="Plugge C."/>
            <person name="Stams A."/>
            <person name="Woyke T."/>
        </authorList>
    </citation>
    <scope>NUCLEOTIDE SEQUENCE</scope>
    <source>
        <strain evidence="3">DSM 6115</strain>
    </source>
</reference>
<evidence type="ECO:0000259" key="2">
    <source>
        <dbReference type="PROSITE" id="PS50994"/>
    </source>
</evidence>
<reference evidence="5" key="1">
    <citation type="submission" date="2011-05" db="EMBL/GenBank/DDBJ databases">
        <title>Complete sequence of Desulfotomaculum kuznetsovii DSM 6115.</title>
        <authorList>
            <person name="Lucas S."/>
            <person name="Han J."/>
            <person name="Lapidus A."/>
            <person name="Cheng J.-F."/>
            <person name="Goodwin L."/>
            <person name="Pitluck S."/>
            <person name="Peters L."/>
            <person name="Mikhailova N."/>
            <person name="Lu M."/>
            <person name="Saunders E."/>
            <person name="Han C."/>
            <person name="Tapia R."/>
            <person name="Land M."/>
            <person name="Hauser L."/>
            <person name="Kyrpides N."/>
            <person name="Ivanova N."/>
            <person name="Pagani I."/>
            <person name="Nazina T."/>
            <person name="Ivanova A."/>
            <person name="Parshina S."/>
            <person name="Kuever J."/>
            <person name="Muyzer G."/>
            <person name="Plugge C."/>
            <person name="Stams A."/>
            <person name="Woyke T."/>
        </authorList>
    </citation>
    <scope>NUCLEOTIDE SEQUENCE [LARGE SCALE GENOMIC DNA]</scope>
    <source>
        <strain evidence="5">DSM 6115 / VKM B-1805 / 17</strain>
    </source>
</reference>
<dbReference type="KEGG" id="dku:Desku_3007"/>
<dbReference type="GO" id="GO:0015074">
    <property type="term" value="P:DNA integration"/>
    <property type="evidence" value="ECO:0007669"/>
    <property type="project" value="InterPro"/>
</dbReference>
<evidence type="ECO:0000313" key="4">
    <source>
        <dbReference type="EMBL" id="AEG16673.1"/>
    </source>
</evidence>
<dbReference type="AlphaFoldDB" id="A0AAU8PFT6"/>
<dbReference type="PANTHER" id="PTHR35004:SF7">
    <property type="entry name" value="INTEGRASE PROTEIN"/>
    <property type="match status" value="1"/>
</dbReference>
<dbReference type="Gene3D" id="1.10.10.10">
    <property type="entry name" value="Winged helix-like DNA-binding domain superfamily/Winged helix DNA-binding domain"/>
    <property type="match status" value="1"/>
</dbReference>
<sequence length="499" mass="57734">MIRVDTKDRIRELYFKEGQSIRAISRTLKVARKTVKRALADAEPPRYHLTKEKPKPVIGPFLPIIHQWLEEDQQRPLKQRHTTKRIFERLKDEHNYQGSEETVRRYVRLWRQNQPKEMFLPMDFGLSGWAQADWFEAFVELQNTLIKVRVFVMRLCGSRAVFARAYLRENAEATLDAHVHAFRFFGGVPTHITYDNPKTLAAQIFAGRRRKESQYLHNLRRHYLFKPEFCLPYEAHEKGLAENTVRLIRRNCLVPLPKVQSIEELNEQLEQWCLKYLQEYLPDKEATVGELFSREKLSLLALPEAPFEPAIFRPVRATRQALVHFDSNRYSVPVNVAHLPLTLRAYVDRIEIYHEGERVAVHKRCYERKRTVTCYTHYLPLLKQKPNYVLHTLPFRQLKLPAPLEQFINQLAARSSRPPQDIVALLELMDQQGVEAVAAAAGQALLMDTVSVPALRALLPPPAEAKVQIPAYLADCKVHMPAPAVYDRLLVAYGGGAAS</sequence>
<proteinExistence type="inferred from homology"/>
<dbReference type="InterPro" id="IPR009057">
    <property type="entry name" value="Homeodomain-like_sf"/>
</dbReference>
<dbReference type="PROSITE" id="PS50994">
    <property type="entry name" value="INTEGRASE"/>
    <property type="match status" value="1"/>
</dbReference>
<keyword evidence="5" id="KW-1185">Reference proteome</keyword>
<accession>A0AAU8PFT6</accession>
<dbReference type="EMBL" id="CP002770">
    <property type="protein sequence ID" value="AEG16673.1"/>
    <property type="molecule type" value="Genomic_DNA"/>
</dbReference>
<feature type="domain" description="Integrase catalytic" evidence="2">
    <location>
        <begin position="111"/>
        <end position="297"/>
    </location>
</feature>
<gene>
    <name evidence="3" type="ordered locus">Desku_3007</name>
    <name evidence="4" type="ordered locus">Desku_3181</name>
</gene>
<dbReference type="SUPFAM" id="SSF53098">
    <property type="entry name" value="Ribonuclease H-like"/>
    <property type="match status" value="1"/>
</dbReference>
<dbReference type="Proteomes" id="UP000009229">
    <property type="component" value="Chromosome"/>
</dbReference>
<dbReference type="KEGG" id="dku:Desku_3181"/>
<dbReference type="InterPro" id="IPR036388">
    <property type="entry name" value="WH-like_DNA-bd_sf"/>
</dbReference>
<dbReference type="GO" id="GO:0003676">
    <property type="term" value="F:nucleic acid binding"/>
    <property type="evidence" value="ECO:0007669"/>
    <property type="project" value="InterPro"/>
</dbReference>
<evidence type="ECO:0000313" key="3">
    <source>
        <dbReference type="EMBL" id="AEG16506.1"/>
    </source>
</evidence>
<dbReference type="InterPro" id="IPR054353">
    <property type="entry name" value="IstA-like_C"/>
</dbReference>
<dbReference type="PANTHER" id="PTHR35004">
    <property type="entry name" value="TRANSPOSASE RV3428C-RELATED"/>
    <property type="match status" value="1"/>
</dbReference>
<protein>
    <submittedName>
        <fullName evidence="3">Integrase catalytic region</fullName>
    </submittedName>
</protein>
<comment type="similarity">
    <text evidence="1">Belongs to the transposase IS21/IS408/IS1162 family.</text>
</comment>
<dbReference type="InterPro" id="IPR001584">
    <property type="entry name" value="Integrase_cat-core"/>
</dbReference>
<dbReference type="Pfam" id="PF22483">
    <property type="entry name" value="Mu-transpos_C_2"/>
    <property type="match status" value="1"/>
</dbReference>
<dbReference type="SUPFAM" id="SSF46689">
    <property type="entry name" value="Homeodomain-like"/>
    <property type="match status" value="1"/>
</dbReference>
<evidence type="ECO:0000256" key="1">
    <source>
        <dbReference type="ARBA" id="ARBA00009277"/>
    </source>
</evidence>
<dbReference type="Gene3D" id="3.30.420.10">
    <property type="entry name" value="Ribonuclease H-like superfamily/Ribonuclease H"/>
    <property type="match status" value="1"/>
</dbReference>
<dbReference type="InterPro" id="IPR036397">
    <property type="entry name" value="RNaseH_sf"/>
</dbReference>
<dbReference type="RefSeq" id="WP_013824016.1">
    <property type="nucleotide sequence ID" value="NC_015573.1"/>
</dbReference>
<organism evidence="3 5">
    <name type="scientific">Desulfofundulus kuznetsovii (strain DSM 6115 / VKM B-1805 / 17)</name>
    <name type="common">Desulfotomaculum kuznetsovii</name>
    <dbReference type="NCBI Taxonomy" id="760568"/>
    <lineage>
        <taxon>Bacteria</taxon>
        <taxon>Bacillati</taxon>
        <taxon>Bacillota</taxon>
        <taxon>Clostridia</taxon>
        <taxon>Eubacteriales</taxon>
        <taxon>Peptococcaceae</taxon>
        <taxon>Desulfofundulus</taxon>
    </lineage>
</organism>
<evidence type="ECO:0000313" key="5">
    <source>
        <dbReference type="Proteomes" id="UP000009229"/>
    </source>
</evidence>